<protein>
    <submittedName>
        <fullName evidence="2">Uncharacterized protein</fullName>
    </submittedName>
</protein>
<dbReference type="Gene3D" id="3.40.30.120">
    <property type="match status" value="1"/>
</dbReference>
<gene>
    <name evidence="1" type="ORF">G3I59_06800</name>
    <name evidence="2" type="ORF">SAMN05421854_1299</name>
</gene>
<dbReference type="Proteomes" id="UP000199137">
    <property type="component" value="Unassembled WGS sequence"/>
</dbReference>
<evidence type="ECO:0000313" key="1">
    <source>
        <dbReference type="EMBL" id="NEC55313.1"/>
    </source>
</evidence>
<sequence>MDDDGRTTLAPDAVCSIRRAAIWPQTGRSGASGHCRIILLRPDGVIAWAGGEAELKVALDTWFG</sequence>
<evidence type="ECO:0000313" key="4">
    <source>
        <dbReference type="Proteomes" id="UP000470404"/>
    </source>
</evidence>
<evidence type="ECO:0000313" key="3">
    <source>
        <dbReference type="Proteomes" id="UP000199137"/>
    </source>
</evidence>
<dbReference type="EMBL" id="FOWC01000029">
    <property type="protein sequence ID" value="SFQ81069.1"/>
    <property type="molecule type" value="Genomic_DNA"/>
</dbReference>
<evidence type="ECO:0000313" key="2">
    <source>
        <dbReference type="EMBL" id="SFQ81069.1"/>
    </source>
</evidence>
<keyword evidence="4" id="KW-1185">Reference proteome</keyword>
<name>A0A1I6BJG6_9PSEU</name>
<dbReference type="AlphaFoldDB" id="A0A1I6BJG6"/>
<dbReference type="RefSeq" id="WP_067593927.1">
    <property type="nucleotide sequence ID" value="NZ_FOWC01000029.1"/>
</dbReference>
<accession>A0A1I6BJG6</accession>
<dbReference type="OrthoDB" id="6495095at2"/>
<dbReference type="EMBL" id="JAAGNC010000043">
    <property type="protein sequence ID" value="NEC55313.1"/>
    <property type="molecule type" value="Genomic_DNA"/>
</dbReference>
<reference evidence="1 4" key="2">
    <citation type="submission" date="2020-01" db="EMBL/GenBank/DDBJ databases">
        <title>Insect and environment-associated Actinomycetes.</title>
        <authorList>
            <person name="Currrie C."/>
            <person name="Chevrette M."/>
            <person name="Carlson C."/>
            <person name="Stubbendieck R."/>
            <person name="Wendt-Pienkowski E."/>
        </authorList>
    </citation>
    <scope>NUCLEOTIDE SEQUENCE [LARGE SCALE GENOMIC DNA]</scope>
    <source>
        <strain evidence="1 4">SID8386</strain>
    </source>
</reference>
<dbReference type="Pfam" id="PF21274">
    <property type="entry name" value="Rng_hyd_C"/>
    <property type="match status" value="1"/>
</dbReference>
<dbReference type="Proteomes" id="UP000470404">
    <property type="component" value="Unassembled WGS sequence"/>
</dbReference>
<organism evidence="2 3">
    <name type="scientific">Amycolatopsis rubida</name>
    <dbReference type="NCBI Taxonomy" id="112413"/>
    <lineage>
        <taxon>Bacteria</taxon>
        <taxon>Bacillati</taxon>
        <taxon>Actinomycetota</taxon>
        <taxon>Actinomycetes</taxon>
        <taxon>Pseudonocardiales</taxon>
        <taxon>Pseudonocardiaceae</taxon>
        <taxon>Amycolatopsis</taxon>
    </lineage>
</organism>
<proteinExistence type="predicted"/>
<reference evidence="2 3" key="1">
    <citation type="submission" date="2016-10" db="EMBL/GenBank/DDBJ databases">
        <authorList>
            <person name="de Groot N.N."/>
        </authorList>
    </citation>
    <scope>NUCLEOTIDE SEQUENCE [LARGE SCALE GENOMIC DNA]</scope>
    <source>
        <strain evidence="2 3">DSM 44637</strain>
    </source>
</reference>